<evidence type="ECO:0000313" key="7">
    <source>
        <dbReference type="EMBL" id="ADV67451.1"/>
    </source>
</evidence>
<dbReference type="STRING" id="709986.Deima_1803"/>
<keyword evidence="5 6" id="KW-0472">Membrane</keyword>
<reference evidence="8" key="2">
    <citation type="submission" date="2011-01" db="EMBL/GenBank/DDBJ databases">
        <title>The complete genome of Deinococcus maricopensis DSM 21211.</title>
        <authorList>
            <consortium name="US DOE Joint Genome Institute (JGI-PGF)"/>
            <person name="Lucas S."/>
            <person name="Copeland A."/>
            <person name="Lapidus A."/>
            <person name="Goodwin L."/>
            <person name="Pitluck S."/>
            <person name="Kyrpides N."/>
            <person name="Mavromatis K."/>
            <person name="Pagani I."/>
            <person name="Ivanova N."/>
            <person name="Ovchinnikova G."/>
            <person name="Zeytun A."/>
            <person name="Detter J.C."/>
            <person name="Han C."/>
            <person name="Land M."/>
            <person name="Hauser L."/>
            <person name="Markowitz V."/>
            <person name="Cheng J.-F."/>
            <person name="Hugenholtz P."/>
            <person name="Woyke T."/>
            <person name="Wu D."/>
            <person name="Pukall R."/>
            <person name="Gehrich-Schroeter G."/>
            <person name="Brambilla E."/>
            <person name="Klenk H.-P."/>
            <person name="Eisen J.A."/>
        </authorList>
    </citation>
    <scope>NUCLEOTIDE SEQUENCE [LARGE SCALE GENOMIC DNA]</scope>
    <source>
        <strain evidence="8">DSM 21211 / LMG 22137 / NRRL B-23946 / LB-34</strain>
    </source>
</reference>
<dbReference type="OrthoDB" id="9793828at2"/>
<feature type="transmembrane region" description="Helical" evidence="6">
    <location>
        <begin position="140"/>
        <end position="159"/>
    </location>
</feature>
<accession>E8U8R2</accession>
<sequence length="230" mass="24754">MNQYPPSTLSARSESVVRSFIGRTYSWMTAGLALTAAIAYFVGRNPDLMVSIGRSGFLLPLVQLGIVMFLSFLAPRVSATVAGLLFMAYSAVTGLTFGVIFQFYTASDVTAAFLTTAGTFGAMSAFGFLTRRNLAPMGTFLMFALIGLIIASIVNIFIGGSTLNLIISAVGVLLFAGLTAYDTQMLRNMALQGFGDAHTQEKGAIYGALTLYLNFINMFLFILRLFSSRD</sequence>
<evidence type="ECO:0000256" key="3">
    <source>
        <dbReference type="ARBA" id="ARBA00022692"/>
    </source>
</evidence>
<keyword evidence="4 6" id="KW-1133">Transmembrane helix</keyword>
<evidence type="ECO:0000256" key="5">
    <source>
        <dbReference type="ARBA" id="ARBA00023136"/>
    </source>
</evidence>
<proteinExistence type="inferred from homology"/>
<dbReference type="KEGG" id="dmr:Deima_1803"/>
<feature type="transmembrane region" description="Helical" evidence="6">
    <location>
        <begin position="81"/>
        <end position="104"/>
    </location>
</feature>
<reference evidence="7 8" key="1">
    <citation type="journal article" date="2011" name="Stand. Genomic Sci.">
        <title>Complete genome sequence of Deinococcus maricopensis type strain (LB-34).</title>
        <authorList>
            <person name="Pukall R."/>
            <person name="Zeytun A."/>
            <person name="Lucas S."/>
            <person name="Lapidus A."/>
            <person name="Hammon N."/>
            <person name="Deshpande S."/>
            <person name="Nolan M."/>
            <person name="Cheng J.F."/>
            <person name="Pitluck S."/>
            <person name="Liolios K."/>
            <person name="Pagani I."/>
            <person name="Mikhailova N."/>
            <person name="Ivanova N."/>
            <person name="Mavromatis K."/>
            <person name="Pati A."/>
            <person name="Tapia R."/>
            <person name="Han C."/>
            <person name="Goodwin L."/>
            <person name="Chen A."/>
            <person name="Palaniappan K."/>
            <person name="Land M."/>
            <person name="Hauser L."/>
            <person name="Chang Y.J."/>
            <person name="Jeffries C.D."/>
            <person name="Brambilla E.M."/>
            <person name="Rohde M."/>
            <person name="Goker M."/>
            <person name="Detter J.C."/>
            <person name="Woyke T."/>
            <person name="Bristow J."/>
            <person name="Eisen J.A."/>
            <person name="Markowitz V."/>
            <person name="Hugenholtz P."/>
            <person name="Kyrpides N.C."/>
            <person name="Klenk H.P."/>
        </authorList>
    </citation>
    <scope>NUCLEOTIDE SEQUENCE [LARGE SCALE GENOMIC DNA]</scope>
    <source>
        <strain evidence="8">DSM 21211 / LMG 22137 / NRRL B-23946 / LB-34</strain>
    </source>
</reference>
<comment type="similarity">
    <text evidence="2 6">Belongs to the BI1 family.</text>
</comment>
<name>E8U8R2_DEIML</name>
<keyword evidence="8" id="KW-1185">Reference proteome</keyword>
<dbReference type="RefSeq" id="WP_013556956.1">
    <property type="nucleotide sequence ID" value="NC_014958.1"/>
</dbReference>
<dbReference type="eggNOG" id="COG0670">
    <property type="taxonomic scope" value="Bacteria"/>
</dbReference>
<evidence type="ECO:0000256" key="4">
    <source>
        <dbReference type="ARBA" id="ARBA00022989"/>
    </source>
</evidence>
<gene>
    <name evidence="7" type="ordered locus">Deima_1803</name>
</gene>
<organism evidence="7 8">
    <name type="scientific">Deinococcus maricopensis (strain DSM 21211 / LMG 22137 / NRRL B-23946 / LB-34)</name>
    <dbReference type="NCBI Taxonomy" id="709986"/>
    <lineage>
        <taxon>Bacteria</taxon>
        <taxon>Thermotogati</taxon>
        <taxon>Deinococcota</taxon>
        <taxon>Deinococci</taxon>
        <taxon>Deinococcales</taxon>
        <taxon>Deinococcaceae</taxon>
        <taxon>Deinococcus</taxon>
    </lineage>
</organism>
<dbReference type="HOGENOM" id="CLU_058671_1_1_0"/>
<dbReference type="Pfam" id="PF01027">
    <property type="entry name" value="Bax1-I"/>
    <property type="match status" value="1"/>
</dbReference>
<dbReference type="CDD" id="cd10432">
    <property type="entry name" value="BI-1-like_bacterial"/>
    <property type="match status" value="1"/>
</dbReference>
<feature type="transmembrane region" description="Helical" evidence="6">
    <location>
        <begin position="165"/>
        <end position="183"/>
    </location>
</feature>
<dbReference type="PANTHER" id="PTHR23291">
    <property type="entry name" value="BAX INHIBITOR-RELATED"/>
    <property type="match status" value="1"/>
</dbReference>
<dbReference type="GO" id="GO:0005886">
    <property type="term" value="C:plasma membrane"/>
    <property type="evidence" value="ECO:0007669"/>
    <property type="project" value="TreeGrafter"/>
</dbReference>
<dbReference type="InterPro" id="IPR006214">
    <property type="entry name" value="Bax_inhibitor_1-related"/>
</dbReference>
<keyword evidence="3 6" id="KW-0812">Transmembrane</keyword>
<dbReference type="AlphaFoldDB" id="E8U8R2"/>
<dbReference type="EMBL" id="CP002454">
    <property type="protein sequence ID" value="ADV67451.1"/>
    <property type="molecule type" value="Genomic_DNA"/>
</dbReference>
<feature type="transmembrane region" description="Helical" evidence="6">
    <location>
        <begin position="204"/>
        <end position="226"/>
    </location>
</feature>
<feature type="transmembrane region" description="Helical" evidence="6">
    <location>
        <begin position="55"/>
        <end position="74"/>
    </location>
</feature>
<evidence type="ECO:0000256" key="1">
    <source>
        <dbReference type="ARBA" id="ARBA00004141"/>
    </source>
</evidence>
<dbReference type="PANTHER" id="PTHR23291:SF50">
    <property type="entry name" value="PROTEIN LIFEGUARD 4"/>
    <property type="match status" value="1"/>
</dbReference>
<feature type="transmembrane region" description="Helical" evidence="6">
    <location>
        <begin position="20"/>
        <end position="43"/>
    </location>
</feature>
<comment type="subcellular location">
    <subcellularLocation>
        <location evidence="1">Membrane</location>
        <topology evidence="1">Multi-pass membrane protein</topology>
    </subcellularLocation>
</comment>
<evidence type="ECO:0000256" key="6">
    <source>
        <dbReference type="RuleBase" id="RU004379"/>
    </source>
</evidence>
<feature type="transmembrane region" description="Helical" evidence="6">
    <location>
        <begin position="110"/>
        <end position="128"/>
    </location>
</feature>
<protein>
    <recommendedName>
        <fullName evidence="9">Bax inhibitor-1/YccA family protein</fullName>
    </recommendedName>
</protein>
<evidence type="ECO:0000313" key="8">
    <source>
        <dbReference type="Proteomes" id="UP000008635"/>
    </source>
</evidence>
<evidence type="ECO:0008006" key="9">
    <source>
        <dbReference type="Google" id="ProtNLM"/>
    </source>
</evidence>
<dbReference type="Proteomes" id="UP000008635">
    <property type="component" value="Chromosome"/>
</dbReference>
<evidence type="ECO:0000256" key="2">
    <source>
        <dbReference type="ARBA" id="ARBA00010350"/>
    </source>
</evidence>